<feature type="compositionally biased region" description="Basic residues" evidence="1">
    <location>
        <begin position="243"/>
        <end position="252"/>
    </location>
</feature>
<dbReference type="PANTHER" id="PTHR35277:SF10">
    <property type="entry name" value="OS09G0363700 PROTEIN"/>
    <property type="match status" value="1"/>
</dbReference>
<gene>
    <name evidence="2" type="ORF">POTOM_061960</name>
</gene>
<feature type="region of interest" description="Disordered" evidence="1">
    <location>
        <begin position="243"/>
        <end position="265"/>
    </location>
</feature>
<dbReference type="AlphaFoldDB" id="A0A8X7XR42"/>
<evidence type="ECO:0000256" key="1">
    <source>
        <dbReference type="SAM" id="MobiDB-lite"/>
    </source>
</evidence>
<keyword evidence="3" id="KW-1185">Reference proteome</keyword>
<name>A0A8X7XR42_POPTO</name>
<dbReference type="OrthoDB" id="1932113at2759"/>
<evidence type="ECO:0000313" key="2">
    <source>
        <dbReference type="EMBL" id="KAG6735432.1"/>
    </source>
</evidence>
<comment type="caution">
    <text evidence="2">The sequence shown here is derived from an EMBL/GenBank/DDBJ whole genome shotgun (WGS) entry which is preliminary data.</text>
</comment>
<evidence type="ECO:0000313" key="3">
    <source>
        <dbReference type="Proteomes" id="UP000886885"/>
    </source>
</evidence>
<dbReference type="Proteomes" id="UP000886885">
    <property type="component" value="Unassembled WGS sequence"/>
</dbReference>
<reference evidence="2" key="1">
    <citation type="journal article" date="2020" name="bioRxiv">
        <title>Hybrid origin of Populus tomentosa Carr. identified through genome sequencing and phylogenomic analysis.</title>
        <authorList>
            <person name="An X."/>
            <person name="Gao K."/>
            <person name="Chen Z."/>
            <person name="Li J."/>
            <person name="Yang X."/>
            <person name="Yang X."/>
            <person name="Zhou J."/>
            <person name="Guo T."/>
            <person name="Zhao T."/>
            <person name="Huang S."/>
            <person name="Miao D."/>
            <person name="Khan W.U."/>
            <person name="Rao P."/>
            <person name="Ye M."/>
            <person name="Lei B."/>
            <person name="Liao W."/>
            <person name="Wang J."/>
            <person name="Ji L."/>
            <person name="Li Y."/>
            <person name="Guo B."/>
            <person name="Mustafa N.S."/>
            <person name="Li S."/>
            <person name="Yun Q."/>
            <person name="Keller S.R."/>
            <person name="Mao J."/>
            <person name="Zhang R."/>
            <person name="Strauss S.H."/>
        </authorList>
    </citation>
    <scope>NUCLEOTIDE SEQUENCE</scope>
    <source>
        <strain evidence="2">GM15</strain>
        <tissue evidence="2">Leaf</tissue>
    </source>
</reference>
<organism evidence="2 3">
    <name type="scientific">Populus tomentosa</name>
    <name type="common">Chinese white poplar</name>
    <dbReference type="NCBI Taxonomy" id="118781"/>
    <lineage>
        <taxon>Eukaryota</taxon>
        <taxon>Viridiplantae</taxon>
        <taxon>Streptophyta</taxon>
        <taxon>Embryophyta</taxon>
        <taxon>Tracheophyta</taxon>
        <taxon>Spermatophyta</taxon>
        <taxon>Magnoliopsida</taxon>
        <taxon>eudicotyledons</taxon>
        <taxon>Gunneridae</taxon>
        <taxon>Pentapetalae</taxon>
        <taxon>rosids</taxon>
        <taxon>fabids</taxon>
        <taxon>Malpighiales</taxon>
        <taxon>Salicaceae</taxon>
        <taxon>Saliceae</taxon>
        <taxon>Populus</taxon>
    </lineage>
</organism>
<dbReference type="EMBL" id="JAAWWB010002165">
    <property type="protein sequence ID" value="KAG6735432.1"/>
    <property type="molecule type" value="Genomic_DNA"/>
</dbReference>
<accession>A0A8X7XR42</accession>
<sequence>MAEPESKQTHLRCYAIPSIYIIKKLIDPCLLSTLMTAPHQRKRLRLLFKPRFTQKIIMTRGIDNNPLASLPFIYYNSVLDVRLWARILSYCYVAFSFSFRHQSSRLEKAGALLDFFLLYCHGSYTCNGLRCYDGCDLIEEVQLMTCVLMVFGLEEVEMLLFVAIFSLRCCRSSDTKTCQKVFGSPHWTLESDMASIWLNNFESNHLFCIYAVPVLAENDVKAKGPDLIERAKEEIEAIIHHGKSPVHHHKETHGRNDDIDDSTPIDQVKGPSVFQRAKEEIEAVVQTIHSKKESSNSVSSPRKEGGFGACIGKGLEKICSFSWGSKRD</sequence>
<proteinExistence type="predicted"/>
<protein>
    <submittedName>
        <fullName evidence="2">Uncharacterized protein</fullName>
    </submittedName>
</protein>
<dbReference type="PANTHER" id="PTHR35277">
    <property type="entry name" value="OS09G0363700 PROTEIN"/>
    <property type="match status" value="1"/>
</dbReference>